<comment type="caution">
    <text evidence="2">The sequence shown here is derived from an EMBL/GenBank/DDBJ whole genome shotgun (WGS) entry which is preliminary data.</text>
</comment>
<reference evidence="2 3" key="1">
    <citation type="journal article" date="2020" name="G3 (Bethesda)">
        <title>Improved Reference Genome for Cyclotella cryptica CCMP332, a Model for Cell Wall Morphogenesis, Salinity Adaptation, and Lipid Production in Diatoms (Bacillariophyta).</title>
        <authorList>
            <person name="Roberts W.R."/>
            <person name="Downey K.M."/>
            <person name="Ruck E.C."/>
            <person name="Traller J.C."/>
            <person name="Alverson A.J."/>
        </authorList>
    </citation>
    <scope>NUCLEOTIDE SEQUENCE [LARGE SCALE GENOMIC DNA]</scope>
    <source>
        <strain evidence="2 3">CCMP332</strain>
    </source>
</reference>
<dbReference type="Proteomes" id="UP001516023">
    <property type="component" value="Unassembled WGS sequence"/>
</dbReference>
<evidence type="ECO:0000256" key="1">
    <source>
        <dbReference type="SAM" id="MobiDB-lite"/>
    </source>
</evidence>
<protein>
    <submittedName>
        <fullName evidence="2">Uncharacterized protein</fullName>
    </submittedName>
</protein>
<evidence type="ECO:0000313" key="2">
    <source>
        <dbReference type="EMBL" id="KAL3794067.1"/>
    </source>
</evidence>
<evidence type="ECO:0000313" key="3">
    <source>
        <dbReference type="Proteomes" id="UP001516023"/>
    </source>
</evidence>
<name>A0ABD3Q1B7_9STRA</name>
<proteinExistence type="predicted"/>
<dbReference type="AlphaFoldDB" id="A0ABD3Q1B7"/>
<feature type="region of interest" description="Disordered" evidence="1">
    <location>
        <begin position="170"/>
        <end position="189"/>
    </location>
</feature>
<dbReference type="EMBL" id="JABMIG020000084">
    <property type="protein sequence ID" value="KAL3794067.1"/>
    <property type="molecule type" value="Genomic_DNA"/>
</dbReference>
<organism evidence="2 3">
    <name type="scientific">Cyclotella cryptica</name>
    <dbReference type="NCBI Taxonomy" id="29204"/>
    <lineage>
        <taxon>Eukaryota</taxon>
        <taxon>Sar</taxon>
        <taxon>Stramenopiles</taxon>
        <taxon>Ochrophyta</taxon>
        <taxon>Bacillariophyta</taxon>
        <taxon>Coscinodiscophyceae</taxon>
        <taxon>Thalassiosirophycidae</taxon>
        <taxon>Stephanodiscales</taxon>
        <taxon>Stephanodiscaceae</taxon>
        <taxon>Cyclotella</taxon>
    </lineage>
</organism>
<accession>A0ABD3Q1B7</accession>
<keyword evidence="3" id="KW-1185">Reference proteome</keyword>
<gene>
    <name evidence="2" type="ORF">HJC23_008955</name>
</gene>
<sequence length="189" mass="22097">MKSHGTRIRDWGSQMKKHAEMMDQVGTVRQLLQSVEARQQEVDQTKKDILHMQQQINKTTTQWKHLTTTASQSKENNMLQQTLQKQTTKLKQDVVQAHAYWKKQWAELNKRMHKYKSNRVDELYATQVTIATLQAEHSNIKVTCETAVKEAIHRQMEKLTQNSRQCLSVRLTNTPQNSKSTWNGRQSLP</sequence>